<dbReference type="Proteomes" id="UP000054761">
    <property type="component" value="Unassembled WGS sequence"/>
</dbReference>
<evidence type="ECO:0000313" key="2">
    <source>
        <dbReference type="Proteomes" id="UP000054761"/>
    </source>
</evidence>
<evidence type="ECO:0000313" key="1">
    <source>
        <dbReference type="EMBL" id="KTD27487.1"/>
    </source>
</evidence>
<accession>A0A0W0W534</accession>
<dbReference type="STRING" id="454.Lisr_1004"/>
<reference evidence="1 2" key="1">
    <citation type="submission" date="2015-11" db="EMBL/GenBank/DDBJ databases">
        <title>Genomic analysis of 38 Legionella species identifies large and diverse effector repertoires.</title>
        <authorList>
            <person name="Burstein D."/>
            <person name="Amaro F."/>
            <person name="Zusman T."/>
            <person name="Lifshitz Z."/>
            <person name="Cohen O."/>
            <person name="Gilbert J.A."/>
            <person name="Pupko T."/>
            <person name="Shuman H.A."/>
            <person name="Segal G."/>
        </authorList>
    </citation>
    <scope>NUCLEOTIDE SEQUENCE [LARGE SCALE GENOMIC DNA]</scope>
    <source>
        <strain evidence="1 2">Bercovier 4</strain>
    </source>
</reference>
<organism evidence="1 2">
    <name type="scientific">Legionella israelensis</name>
    <dbReference type="NCBI Taxonomy" id="454"/>
    <lineage>
        <taxon>Bacteria</taxon>
        <taxon>Pseudomonadati</taxon>
        <taxon>Pseudomonadota</taxon>
        <taxon>Gammaproteobacteria</taxon>
        <taxon>Legionellales</taxon>
        <taxon>Legionellaceae</taxon>
        <taxon>Legionella</taxon>
    </lineage>
</organism>
<keyword evidence="2" id="KW-1185">Reference proteome</keyword>
<dbReference type="AlphaFoldDB" id="A0A0W0W534"/>
<dbReference type="EMBL" id="LNYH01000048">
    <property type="protein sequence ID" value="KTD27487.1"/>
    <property type="molecule type" value="Genomic_DNA"/>
</dbReference>
<dbReference type="PATRIC" id="fig|454.4.peg.1080"/>
<gene>
    <name evidence="1" type="ORF">Lisr_1004</name>
</gene>
<name>A0A0W0W534_9GAMM</name>
<sequence length="51" mass="6087">MKTLYEYSVAFLRSSSSPIFDTLYWVTRKRMNKDMLVDADDMITNYLSKKI</sequence>
<protein>
    <submittedName>
        <fullName evidence="1">Uncharacterized protein</fullName>
    </submittedName>
</protein>
<comment type="caution">
    <text evidence="1">The sequence shown here is derived from an EMBL/GenBank/DDBJ whole genome shotgun (WGS) entry which is preliminary data.</text>
</comment>
<proteinExistence type="predicted"/>